<reference evidence="1" key="1">
    <citation type="submission" date="2022-12" db="EMBL/GenBank/DDBJ databases">
        <title>Polyphasic identification of a Novel Hot-Spring Cyanobacterium Ocullathermofonsia sinensis gen nov. sp. nov. and Genomic Insights on its Adaptations to the Thermal Habitat.</title>
        <authorList>
            <person name="Daroch M."/>
            <person name="Tang J."/>
            <person name="Jiang Y."/>
        </authorList>
    </citation>
    <scope>NUCLEOTIDE SEQUENCE</scope>
    <source>
        <strain evidence="1">PKUAC-SCTA174</strain>
    </source>
</reference>
<gene>
    <name evidence="1" type="ORF">OXH18_22170</name>
</gene>
<proteinExistence type="predicted"/>
<name>A0A9E8ZJW3_9CYAN</name>
<dbReference type="RefSeq" id="WP_268609658.1">
    <property type="nucleotide sequence ID" value="NZ_CP113797.1"/>
</dbReference>
<dbReference type="EMBL" id="CP113797">
    <property type="protein sequence ID" value="WAL59846.1"/>
    <property type="molecule type" value="Genomic_DNA"/>
</dbReference>
<dbReference type="Proteomes" id="UP001163152">
    <property type="component" value="Chromosome"/>
</dbReference>
<evidence type="ECO:0000313" key="1">
    <source>
        <dbReference type="EMBL" id="WAL59846.1"/>
    </source>
</evidence>
<evidence type="ECO:0000313" key="2">
    <source>
        <dbReference type="Proteomes" id="UP001163152"/>
    </source>
</evidence>
<organism evidence="1 2">
    <name type="scientific">Thermocoleostomius sinensis A174</name>
    <dbReference type="NCBI Taxonomy" id="2016057"/>
    <lineage>
        <taxon>Bacteria</taxon>
        <taxon>Bacillati</taxon>
        <taxon>Cyanobacteriota</taxon>
        <taxon>Cyanophyceae</taxon>
        <taxon>Oculatellales</taxon>
        <taxon>Oculatellaceae</taxon>
        <taxon>Thermocoleostomius</taxon>
    </lineage>
</organism>
<dbReference type="AlphaFoldDB" id="A0A9E8ZJW3"/>
<keyword evidence="2" id="KW-1185">Reference proteome</keyword>
<sequence length="157" mass="18546">MTAYVGYRQATVEQLRELVEHPAIAIPKTYYFLRWFDRVSGIQTELSKEFPSPEGQLFNASLELRWKRQGTEYDILLLSKDEPKSDLKFTQLGKDWDWCDRPAIFHNSDETKFPKGFAYLDGEEKFNPKNFPIKQRYFFNSQTATVHFIALTLDRHV</sequence>
<dbReference type="KEGG" id="tsin:OXH18_22170"/>
<protein>
    <submittedName>
        <fullName evidence="1">Uncharacterized protein</fullName>
    </submittedName>
</protein>
<accession>A0A9E8ZJW3</accession>